<reference evidence="1 2" key="1">
    <citation type="submission" date="2020-12" db="EMBL/GenBank/DDBJ databases">
        <title>Dynamics of Baltic Sea phages driven by environmental changes.</title>
        <authorList>
            <person name="Hoetzinger M."/>
            <person name="Nilsson E."/>
            <person name="Holmfeldt K."/>
        </authorList>
    </citation>
    <scope>NUCLEOTIDE SEQUENCE [LARGE SCALE GENOMIC DNA]</scope>
</reference>
<gene>
    <name evidence="1" type="ORF">immuto26A_206</name>
</gene>
<protein>
    <submittedName>
        <fullName evidence="1">Tail fiber protein</fullName>
    </submittedName>
</protein>
<organism evidence="1 2">
    <name type="scientific">Flavobacterium phage vB_FspM_immuto_2-6A</name>
    <dbReference type="NCBI Taxonomy" id="2801477"/>
    <lineage>
        <taxon>Viruses</taxon>
        <taxon>Duplodnaviria</taxon>
        <taxon>Heunggongvirae</taxon>
        <taxon>Uroviricota</taxon>
        <taxon>Caudoviricetes</taxon>
        <taxon>Immutovirus</taxon>
        <taxon>Immutovirus immuto</taxon>
    </lineage>
</organism>
<accession>A0A7T8ERP6</accession>
<dbReference type="Proteomes" id="UP000595566">
    <property type="component" value="Segment"/>
</dbReference>
<name>A0A7T8ERP6_9CAUD</name>
<keyword evidence="2" id="KW-1185">Reference proteome</keyword>
<dbReference type="EMBL" id="MW353175">
    <property type="protein sequence ID" value="QQO91885.1"/>
    <property type="molecule type" value="Genomic_DNA"/>
</dbReference>
<evidence type="ECO:0000313" key="1">
    <source>
        <dbReference type="EMBL" id="QQO91885.1"/>
    </source>
</evidence>
<proteinExistence type="predicted"/>
<evidence type="ECO:0000313" key="2">
    <source>
        <dbReference type="Proteomes" id="UP000595566"/>
    </source>
</evidence>
<sequence length="89" mass="9342">MNPLDDFKLHIERLDSPGVSAIEITPSNSTPLVKVSRAIYIGGSGDLVVEMLGGQTPITFVGVSAGCVLPIRVTKVLESTSATNLVALY</sequence>